<feature type="transmembrane region" description="Helical" evidence="1">
    <location>
        <begin position="12"/>
        <end position="34"/>
    </location>
</feature>
<proteinExistence type="predicted"/>
<organism evidence="2 3">
    <name type="scientific">Microbispora hainanensis</name>
    <dbReference type="NCBI Taxonomy" id="568844"/>
    <lineage>
        <taxon>Bacteria</taxon>
        <taxon>Bacillati</taxon>
        <taxon>Actinomycetota</taxon>
        <taxon>Actinomycetes</taxon>
        <taxon>Streptosporangiales</taxon>
        <taxon>Streptosporangiaceae</taxon>
        <taxon>Microbispora</taxon>
    </lineage>
</organism>
<protein>
    <recommendedName>
        <fullName evidence="4">DUF4760 domain-containing protein</fullName>
    </recommendedName>
</protein>
<reference evidence="2" key="1">
    <citation type="submission" date="2022-10" db="EMBL/GenBank/DDBJ databases">
        <title>The complete genomes of actinobacterial strains from the NBC collection.</title>
        <authorList>
            <person name="Joergensen T.S."/>
            <person name="Alvarez Arevalo M."/>
            <person name="Sterndorff E.B."/>
            <person name="Faurdal D."/>
            <person name="Vuksanovic O."/>
            <person name="Mourched A.-S."/>
            <person name="Charusanti P."/>
            <person name="Shaw S."/>
            <person name="Blin K."/>
            <person name="Weber T."/>
        </authorList>
    </citation>
    <scope>NUCLEOTIDE SEQUENCE</scope>
    <source>
        <strain evidence="2">NBC_00254</strain>
    </source>
</reference>
<dbReference type="RefSeq" id="WP_328708926.1">
    <property type="nucleotide sequence ID" value="NZ_CP108085.1"/>
</dbReference>
<gene>
    <name evidence="2" type="ORF">OG913_30340</name>
</gene>
<evidence type="ECO:0000313" key="2">
    <source>
        <dbReference type="EMBL" id="WUP73654.1"/>
    </source>
</evidence>
<keyword evidence="1" id="KW-0472">Membrane</keyword>
<name>A0ABZ1SMW3_9ACTN</name>
<dbReference type="Proteomes" id="UP001432011">
    <property type="component" value="Chromosome"/>
</dbReference>
<keyword evidence="3" id="KW-1185">Reference proteome</keyword>
<keyword evidence="1" id="KW-0812">Transmembrane</keyword>
<dbReference type="EMBL" id="CP108085">
    <property type="protein sequence ID" value="WUP73654.1"/>
    <property type="molecule type" value="Genomic_DNA"/>
</dbReference>
<evidence type="ECO:0008006" key="4">
    <source>
        <dbReference type="Google" id="ProtNLM"/>
    </source>
</evidence>
<keyword evidence="1" id="KW-1133">Transmembrane helix</keyword>
<accession>A0ABZ1SMW3</accession>
<sequence>MGGTLWMETVKAVPNLAVALLTLTLGWLVGNRLTARWDERKKRRELDLLALGAFYEAYGQFCSIWKSWDGAPASFREDDRFQAEMLSRAAEAEGKVESLLVRLASEHSLSQRECTLLGCFRQAFQSLRKSIQRKVPLQSRIYKSGTREIVAHRWTSADAPPYLAFKALAGFTSDLMSNSSLSSREPESSFIALRRITSNALERTWVDETFQLLSLGSRT</sequence>
<evidence type="ECO:0000313" key="3">
    <source>
        <dbReference type="Proteomes" id="UP001432011"/>
    </source>
</evidence>
<evidence type="ECO:0000256" key="1">
    <source>
        <dbReference type="SAM" id="Phobius"/>
    </source>
</evidence>